<dbReference type="Gene3D" id="3.40.50.2020">
    <property type="match status" value="1"/>
</dbReference>
<evidence type="ECO:0000313" key="3">
    <source>
        <dbReference type="Proteomes" id="UP000034228"/>
    </source>
</evidence>
<protein>
    <submittedName>
        <fullName evidence="2">Competence protein ComF</fullName>
    </submittedName>
</protein>
<dbReference type="SUPFAM" id="SSF53271">
    <property type="entry name" value="PRTase-like"/>
    <property type="match status" value="1"/>
</dbReference>
<evidence type="ECO:0000313" key="2">
    <source>
        <dbReference type="EMBL" id="KKO44647.1"/>
    </source>
</evidence>
<comment type="caution">
    <text evidence="2">The sequence shown here is derived from an EMBL/GenBank/DDBJ whole genome shotgun (WGS) entry which is preliminary data.</text>
</comment>
<sequence length="241" mass="27246">MLNFIGNVLRQSWHYLLPGSCMWCSLPLSQPGSQLCMYCRQALPVLPYQLCHYNLLLLPAIARGLAGAKFDRLVALAVYQQPYQHWIPRWKYHTDLAAGQLLQQQLVLLLLHCQANGMPMPQAITYVPLHWRKQRQRGFNQAQSLAEALARQLQLPVLSLFSKRASPSQRGLSRRQRLHNLRRSFQLKMPHAPLPQHIALIDDVITTGATANALSQLLRRAGVSTISVWTLAVTTPADYSA</sequence>
<dbReference type="PANTHER" id="PTHR47505:SF1">
    <property type="entry name" value="DNA UTILIZATION PROTEIN YHGH"/>
    <property type="match status" value="1"/>
</dbReference>
<dbReference type="Proteomes" id="UP000034228">
    <property type="component" value="Unassembled WGS sequence"/>
</dbReference>
<dbReference type="EMBL" id="LAHO01000015">
    <property type="protein sequence ID" value="KKO44647.1"/>
    <property type="molecule type" value="Genomic_DNA"/>
</dbReference>
<dbReference type="PANTHER" id="PTHR47505">
    <property type="entry name" value="DNA UTILIZATION PROTEIN YHGH"/>
    <property type="match status" value="1"/>
</dbReference>
<name>A0A0M2V1E8_9GAMM</name>
<dbReference type="InterPro" id="IPR029057">
    <property type="entry name" value="PRTase-like"/>
</dbReference>
<comment type="similarity">
    <text evidence="1">Belongs to the ComF/GntX family.</text>
</comment>
<dbReference type="CDD" id="cd06223">
    <property type="entry name" value="PRTases_typeI"/>
    <property type="match status" value="1"/>
</dbReference>
<dbReference type="RefSeq" id="WP_046558573.1">
    <property type="nucleotide sequence ID" value="NZ_LAHO01000015.1"/>
</dbReference>
<organism evidence="2 3">
    <name type="scientific">Arsukibacterium ikkense</name>
    <dbReference type="NCBI Taxonomy" id="336831"/>
    <lineage>
        <taxon>Bacteria</taxon>
        <taxon>Pseudomonadati</taxon>
        <taxon>Pseudomonadota</taxon>
        <taxon>Gammaproteobacteria</taxon>
        <taxon>Chromatiales</taxon>
        <taxon>Chromatiaceae</taxon>
        <taxon>Arsukibacterium</taxon>
    </lineage>
</organism>
<reference evidence="2 3" key="1">
    <citation type="submission" date="2015-03" db="EMBL/GenBank/DDBJ databases">
        <title>Draft genome sequences of two protease-producing strains of Arsukibacterium isolated from two cold and alkaline environments.</title>
        <authorList>
            <person name="Lylloff J.E."/>
            <person name="Skov L.B."/>
            <person name="Jepsen M."/>
            <person name="Hallin P.F."/>
            <person name="Sorensen S.J."/>
            <person name="Stougaard P."/>
            <person name="Glaring M.A."/>
        </authorList>
    </citation>
    <scope>NUCLEOTIDE SEQUENCE [LARGE SCALE GENOMIC DNA]</scope>
    <source>
        <strain evidence="2 3">GCM72</strain>
    </source>
</reference>
<keyword evidence="3" id="KW-1185">Reference proteome</keyword>
<dbReference type="AlphaFoldDB" id="A0A0M2V1E8"/>
<dbReference type="STRING" id="336831.WG68_14900"/>
<dbReference type="InterPro" id="IPR051910">
    <property type="entry name" value="ComF/GntX_DNA_util-trans"/>
</dbReference>
<evidence type="ECO:0000256" key="1">
    <source>
        <dbReference type="ARBA" id="ARBA00008007"/>
    </source>
</evidence>
<gene>
    <name evidence="2" type="ORF">WG68_14900</name>
</gene>
<proteinExistence type="inferred from homology"/>
<accession>A0A0M2V1E8</accession>
<dbReference type="InterPro" id="IPR000836">
    <property type="entry name" value="PRTase_dom"/>
</dbReference>